<dbReference type="AlphaFoldDB" id="A0AAW3ZR07"/>
<protein>
    <submittedName>
        <fullName evidence="2">Uncharacterized protein</fullName>
    </submittedName>
</protein>
<proteinExistence type="predicted"/>
<accession>A0AAW3ZR07</accession>
<dbReference type="EMBL" id="JACYTR010000028">
    <property type="protein sequence ID" value="MBD8526701.1"/>
    <property type="molecule type" value="Genomic_DNA"/>
</dbReference>
<evidence type="ECO:0000313" key="3">
    <source>
        <dbReference type="Proteomes" id="UP000613768"/>
    </source>
</evidence>
<dbReference type="Proteomes" id="UP000613768">
    <property type="component" value="Unassembled WGS sequence"/>
</dbReference>
<dbReference type="RefSeq" id="WP_192030121.1">
    <property type="nucleotide sequence ID" value="NZ_JACYTR010000028.1"/>
</dbReference>
<name>A0AAW3ZR07_9GAMM</name>
<feature type="compositionally biased region" description="Low complexity" evidence="1">
    <location>
        <begin position="427"/>
        <end position="464"/>
    </location>
</feature>
<comment type="caution">
    <text evidence="2">The sequence shown here is derived from an EMBL/GenBank/DDBJ whole genome shotgun (WGS) entry which is preliminary data.</text>
</comment>
<feature type="region of interest" description="Disordered" evidence="1">
    <location>
        <begin position="411"/>
        <end position="470"/>
    </location>
</feature>
<evidence type="ECO:0000313" key="2">
    <source>
        <dbReference type="EMBL" id="MBD8526701.1"/>
    </source>
</evidence>
<sequence>MARTRFDIPEVPSRWRYLRWLALLLLPLPLIYGLSLHHAQSLADRAILLSLGAGQLQRDLAWVDVRGQIHVGQVSFTAEGGDRVWRAAKAEISTPGWIWWLGQAIEFDPRRRPISRLRVEFRQLEVGDGREPALGELGPVGVSGAPFETEGCSGALSWSDSELREMGIDPQAARLRFEFHSRDSLLETDIEYEVAESSRARLLRSQRLPMPLTVLLVDQFPRLTQQETWQVEDLGFVRKRTKYCAERSAISQREMIERHLQSVSRLLETVGLEAVPVMTEFYRLYARDGGDLSLQLRYPEPWAAHPEATLGLDQETLASSQGTMQRGEESAVFLWPTRPIRALPEWSGGMPTYDALQRELNGGGIDLGIESAAPPLWSRRPADQIDLSGLGMPNLDDAYLLLTGGTAGIISGDTPATEPPPSDAVNTADAAAPDTAPATDATTPATSTPAATASGSAARGTSSPLIPPPRTVVIGRQSKDIEWEQLPNAVGKRVRIITQSGAQRYAELIEANADEILIRTRIGGGIAEYRIKREAFRSATLAD</sequence>
<gene>
    <name evidence="2" type="ORF">IFO71_13235</name>
</gene>
<reference evidence="2 3" key="1">
    <citation type="submission" date="2020-09" db="EMBL/GenBank/DDBJ databases">
        <title>Pseudoxanthomonas sp. CAU 1598 isolated from sand of Yaerae Beach.</title>
        <authorList>
            <person name="Kim W."/>
        </authorList>
    </citation>
    <scope>NUCLEOTIDE SEQUENCE [LARGE SCALE GENOMIC DNA]</scope>
    <source>
        <strain evidence="2 3">CAU 1598</strain>
    </source>
</reference>
<keyword evidence="3" id="KW-1185">Reference proteome</keyword>
<evidence type="ECO:0000256" key="1">
    <source>
        <dbReference type="SAM" id="MobiDB-lite"/>
    </source>
</evidence>
<organism evidence="2 3">
    <name type="scientific">Pseudomarimonas arenosa</name>
    <dbReference type="NCBI Taxonomy" id="2774145"/>
    <lineage>
        <taxon>Bacteria</taxon>
        <taxon>Pseudomonadati</taxon>
        <taxon>Pseudomonadota</taxon>
        <taxon>Gammaproteobacteria</taxon>
        <taxon>Lysobacterales</taxon>
        <taxon>Lysobacteraceae</taxon>
        <taxon>Pseudomarimonas</taxon>
    </lineage>
</organism>